<dbReference type="EMBL" id="JAMPKK010000093">
    <property type="protein sequence ID" value="MEP0867880.1"/>
    <property type="molecule type" value="Genomic_DNA"/>
</dbReference>
<proteinExistence type="predicted"/>
<dbReference type="Proteomes" id="UP001442494">
    <property type="component" value="Unassembled WGS sequence"/>
</dbReference>
<protein>
    <submittedName>
        <fullName evidence="1">Uncharacterized protein</fullName>
    </submittedName>
</protein>
<comment type="caution">
    <text evidence="1">The sequence shown here is derived from an EMBL/GenBank/DDBJ whole genome shotgun (WGS) entry which is preliminary data.</text>
</comment>
<sequence>MTNCKTALLKKGSLPDRRADGQLLVRRWRTIELTTGTAWYHRGMFVVPIR</sequence>
<keyword evidence="2" id="KW-1185">Reference proteome</keyword>
<accession>A0ABV0JWQ4</accession>
<evidence type="ECO:0000313" key="1">
    <source>
        <dbReference type="EMBL" id="MEP0867880.1"/>
    </source>
</evidence>
<gene>
    <name evidence="1" type="ORF">NDI37_25910</name>
</gene>
<organism evidence="1 2">
    <name type="scientific">Funiculus sociatus GB2-A5</name>
    <dbReference type="NCBI Taxonomy" id="2933946"/>
    <lineage>
        <taxon>Bacteria</taxon>
        <taxon>Bacillati</taxon>
        <taxon>Cyanobacteriota</taxon>
        <taxon>Cyanophyceae</taxon>
        <taxon>Coleofasciculales</taxon>
        <taxon>Coleofasciculaceae</taxon>
        <taxon>Funiculus</taxon>
    </lineage>
</organism>
<name>A0ABV0JWQ4_9CYAN</name>
<dbReference type="RefSeq" id="WP_190421841.1">
    <property type="nucleotide sequence ID" value="NZ_JAMPKK010000093.1"/>
</dbReference>
<evidence type="ECO:0000313" key="2">
    <source>
        <dbReference type="Proteomes" id="UP001442494"/>
    </source>
</evidence>
<reference evidence="1 2" key="1">
    <citation type="submission" date="2022-04" db="EMBL/GenBank/DDBJ databases">
        <title>Positive selection, recombination, and allopatry shape intraspecific diversity of widespread and dominant cyanobacteria.</title>
        <authorList>
            <person name="Wei J."/>
            <person name="Shu W."/>
            <person name="Hu C."/>
        </authorList>
    </citation>
    <scope>NUCLEOTIDE SEQUENCE [LARGE SCALE GENOMIC DNA]</scope>
    <source>
        <strain evidence="1 2">GB2-A5</strain>
    </source>
</reference>